<reference evidence="3" key="1">
    <citation type="submission" date="2023-03" db="EMBL/GenBank/DDBJ databases">
        <title>a new species belonging to Providencia genus.</title>
        <authorList>
            <person name="Yang W."/>
            <person name="Hu F."/>
            <person name="Shen S."/>
            <person name="Ding L."/>
            <person name="Yin D."/>
        </authorList>
    </citation>
    <scope>NUCLEOTIDE SEQUENCE</scope>
    <source>
        <strain evidence="3">CRE-3FA-0001</strain>
    </source>
</reference>
<reference evidence="4" key="3">
    <citation type="journal article" date="2024" name="Int. J. Antimicrob. Agents">
        <title>Identification of a novel Providencia species showing multi-drug-resistant in three patients with hospital-acquired infection.</title>
        <authorList>
            <person name="Yang W."/>
            <person name="Chen J."/>
            <person name="Yang F."/>
            <person name="Ji P."/>
            <person name="Shen S."/>
            <person name="Yin D."/>
            <person name="Hu F."/>
        </authorList>
    </citation>
    <scope>NUCLEOTIDE SEQUENCE</scope>
    <source>
        <strain evidence="4">CRE-138-0111</strain>
    </source>
</reference>
<gene>
    <name evidence="3" type="ORF">P7V44_03105</name>
    <name evidence="4" type="ORF">Q5E86_09060</name>
</gene>
<sequence>MINKMRIIKGTFGLHCIVLAFSANAGASIKMQGSIIETACSIDVGSRNQTIDMGSLPLAAIHRDGQGPARTFHIRLVNCVLARQNPAKPNWQYFQVTFDGSQSQGLFQVDGQASGVGLQIQREDGEIAIPGKSLSHQTLSIGERDLSYNLRLVANKNALIAGQYSSHIRFKLDYE</sequence>
<protein>
    <submittedName>
        <fullName evidence="3">Fimbrial protein</fullName>
    </submittedName>
</protein>
<dbReference type="SUPFAM" id="SSF49401">
    <property type="entry name" value="Bacterial adhesins"/>
    <property type="match status" value="1"/>
</dbReference>
<dbReference type="InterPro" id="IPR036937">
    <property type="entry name" value="Adhesion_dom_fimbrial_sf"/>
</dbReference>
<dbReference type="GO" id="GO:0009289">
    <property type="term" value="C:pilus"/>
    <property type="evidence" value="ECO:0007669"/>
    <property type="project" value="InterPro"/>
</dbReference>
<feature type="chain" id="PRO_5041421522" evidence="1">
    <location>
        <begin position="26"/>
        <end position="175"/>
    </location>
</feature>
<dbReference type="Proteomes" id="UP001156701">
    <property type="component" value="Unassembled WGS sequence"/>
</dbReference>
<dbReference type="InterPro" id="IPR008966">
    <property type="entry name" value="Adhesion_dom_sf"/>
</dbReference>
<dbReference type="InterPro" id="IPR050263">
    <property type="entry name" value="Bact_Fimbrial_Adh_Pro"/>
</dbReference>
<dbReference type="GO" id="GO:0043709">
    <property type="term" value="P:cell adhesion involved in single-species biofilm formation"/>
    <property type="evidence" value="ECO:0007669"/>
    <property type="project" value="TreeGrafter"/>
</dbReference>
<evidence type="ECO:0000313" key="6">
    <source>
        <dbReference type="Proteomes" id="UP001176478"/>
    </source>
</evidence>
<dbReference type="RefSeq" id="WP_155405707.1">
    <property type="nucleotide sequence ID" value="NZ_JARRYG010000002.1"/>
</dbReference>
<keyword evidence="6" id="KW-1185">Reference proteome</keyword>
<dbReference type="PANTHER" id="PTHR33420:SF26">
    <property type="entry name" value="FIMBRIAL SUBUNIT"/>
    <property type="match status" value="1"/>
</dbReference>
<dbReference type="Gene3D" id="2.60.40.1090">
    <property type="entry name" value="Fimbrial-type adhesion domain"/>
    <property type="match status" value="1"/>
</dbReference>
<dbReference type="AlphaFoldDB" id="A0AA42K1E5"/>
<dbReference type="EMBL" id="JAUQTG010000004">
    <property type="protein sequence ID" value="MDO7856505.1"/>
    <property type="molecule type" value="Genomic_DNA"/>
</dbReference>
<name>A0AA42K1E5_9GAMM</name>
<evidence type="ECO:0000313" key="4">
    <source>
        <dbReference type="EMBL" id="MDO7856505.1"/>
    </source>
</evidence>
<feature type="domain" description="Fimbrial-type adhesion" evidence="2">
    <location>
        <begin position="29"/>
        <end position="174"/>
    </location>
</feature>
<dbReference type="Proteomes" id="UP001176478">
    <property type="component" value="Unassembled WGS sequence"/>
</dbReference>
<evidence type="ECO:0000313" key="5">
    <source>
        <dbReference type="Proteomes" id="UP001156701"/>
    </source>
</evidence>
<accession>A0AA42K1E5</accession>
<proteinExistence type="predicted"/>
<dbReference type="PANTHER" id="PTHR33420">
    <property type="entry name" value="FIMBRIAL SUBUNIT ELFA-RELATED"/>
    <property type="match status" value="1"/>
</dbReference>
<dbReference type="InterPro" id="IPR000259">
    <property type="entry name" value="Adhesion_dom_fimbrial"/>
</dbReference>
<dbReference type="Pfam" id="PF00419">
    <property type="entry name" value="Fimbrial"/>
    <property type="match status" value="1"/>
</dbReference>
<reference evidence="4" key="2">
    <citation type="submission" date="2023-07" db="EMBL/GenBank/DDBJ databases">
        <authorList>
            <person name="Yang W."/>
            <person name="Chen J."/>
            <person name="Ji P."/>
            <person name="Hu F."/>
        </authorList>
    </citation>
    <scope>NUCLEOTIDE SEQUENCE</scope>
    <source>
        <strain evidence="4">CRE-138-0111</strain>
    </source>
</reference>
<evidence type="ECO:0000313" key="3">
    <source>
        <dbReference type="EMBL" id="MDG4695225.1"/>
    </source>
</evidence>
<evidence type="ECO:0000259" key="2">
    <source>
        <dbReference type="Pfam" id="PF00419"/>
    </source>
</evidence>
<comment type="caution">
    <text evidence="3">The sequence shown here is derived from an EMBL/GenBank/DDBJ whole genome shotgun (WGS) entry which is preliminary data.</text>
</comment>
<dbReference type="EMBL" id="JARRYG010000002">
    <property type="protein sequence ID" value="MDG4695225.1"/>
    <property type="molecule type" value="Genomic_DNA"/>
</dbReference>
<evidence type="ECO:0000256" key="1">
    <source>
        <dbReference type="SAM" id="SignalP"/>
    </source>
</evidence>
<keyword evidence="1" id="KW-0732">Signal</keyword>
<feature type="signal peptide" evidence="1">
    <location>
        <begin position="1"/>
        <end position="25"/>
    </location>
</feature>
<organism evidence="3 5">
    <name type="scientific">Providencia huashanensis</name>
    <dbReference type="NCBI Taxonomy" id="3037798"/>
    <lineage>
        <taxon>Bacteria</taxon>
        <taxon>Pseudomonadati</taxon>
        <taxon>Pseudomonadota</taxon>
        <taxon>Gammaproteobacteria</taxon>
        <taxon>Enterobacterales</taxon>
        <taxon>Morganellaceae</taxon>
        <taxon>Providencia</taxon>
    </lineage>
</organism>